<evidence type="ECO:0000313" key="2">
    <source>
        <dbReference type="Proteomes" id="UP000694700"/>
    </source>
</evidence>
<dbReference type="PANTHER" id="PTHR23336:SF17">
    <property type="entry name" value="MORC FAMILY CW-TYPE ZINC FINGER PROTEIN 3"/>
    <property type="match status" value="1"/>
</dbReference>
<accession>A0A8C1UMI8</accession>
<reference evidence="1" key="1">
    <citation type="submission" date="2025-08" db="UniProtKB">
        <authorList>
            <consortium name="Ensembl"/>
        </authorList>
    </citation>
    <scope>IDENTIFICATION</scope>
</reference>
<dbReference type="GO" id="GO:0016605">
    <property type="term" value="C:PML body"/>
    <property type="evidence" value="ECO:0007669"/>
    <property type="project" value="TreeGrafter"/>
</dbReference>
<evidence type="ECO:0000313" key="1">
    <source>
        <dbReference type="Ensembl" id="ENSCCRP00015038607.1"/>
    </source>
</evidence>
<protein>
    <submittedName>
        <fullName evidence="1">Uncharacterized protein</fullName>
    </submittedName>
</protein>
<dbReference type="InterPro" id="IPR045261">
    <property type="entry name" value="MORC_ATPase"/>
</dbReference>
<dbReference type="AlphaFoldDB" id="A0A8C1UMI8"/>
<dbReference type="PANTHER" id="PTHR23336">
    <property type="entry name" value="ZINC FINGER CW-TYPE COILED-COIL DOMAIN PROTEIN 3"/>
    <property type="match status" value="1"/>
</dbReference>
<name>A0A8C1UMI8_CYPCA</name>
<proteinExistence type="predicted"/>
<dbReference type="Ensembl" id="ENSCCRT00015039930.1">
    <property type="protein sequence ID" value="ENSCCRP00015038607.1"/>
    <property type="gene ID" value="ENSCCRG00015016065.1"/>
</dbReference>
<dbReference type="Proteomes" id="UP000694700">
    <property type="component" value="Unplaced"/>
</dbReference>
<sequence>FSKNGKRGIPLSTISPKFLHANSTSHTWPFSAIAELIDNAYDPDVHARQIWIDWTCIRGHPLKKAGKFHIPVGVYGNGFKSESMRLGEDAIVFMKTTDTMSVGLLLQS</sequence>
<organism evidence="1 2">
    <name type="scientific">Cyprinus carpio</name>
    <name type="common">Common carp</name>
    <dbReference type="NCBI Taxonomy" id="7962"/>
    <lineage>
        <taxon>Eukaryota</taxon>
        <taxon>Metazoa</taxon>
        <taxon>Chordata</taxon>
        <taxon>Craniata</taxon>
        <taxon>Vertebrata</taxon>
        <taxon>Euteleostomi</taxon>
        <taxon>Actinopterygii</taxon>
        <taxon>Neopterygii</taxon>
        <taxon>Teleostei</taxon>
        <taxon>Ostariophysi</taxon>
        <taxon>Cypriniformes</taxon>
        <taxon>Cyprinidae</taxon>
        <taxon>Cyprininae</taxon>
        <taxon>Cyprinus</taxon>
    </lineage>
</organism>
<dbReference type="GO" id="GO:0016887">
    <property type="term" value="F:ATP hydrolysis activity"/>
    <property type="evidence" value="ECO:0007669"/>
    <property type="project" value="InterPro"/>
</dbReference>